<gene>
    <name evidence="2" type="ORF">FHS16_003387</name>
</gene>
<name>A0A7W5GB18_9BACL</name>
<dbReference type="EMBL" id="JACHXW010000009">
    <property type="protein sequence ID" value="MBB3153325.1"/>
    <property type="molecule type" value="Genomic_DNA"/>
</dbReference>
<comment type="caution">
    <text evidence="2">The sequence shown here is derived from an EMBL/GenBank/DDBJ whole genome shotgun (WGS) entry which is preliminary data.</text>
</comment>
<feature type="transmembrane region" description="Helical" evidence="1">
    <location>
        <begin position="137"/>
        <end position="155"/>
    </location>
</feature>
<proteinExistence type="predicted"/>
<evidence type="ECO:0000256" key="1">
    <source>
        <dbReference type="SAM" id="Phobius"/>
    </source>
</evidence>
<feature type="transmembrane region" description="Helical" evidence="1">
    <location>
        <begin position="107"/>
        <end position="125"/>
    </location>
</feature>
<organism evidence="2 3">
    <name type="scientific">Paenibacillus endophyticus</name>
    <dbReference type="NCBI Taxonomy" id="1294268"/>
    <lineage>
        <taxon>Bacteria</taxon>
        <taxon>Bacillati</taxon>
        <taxon>Bacillota</taxon>
        <taxon>Bacilli</taxon>
        <taxon>Bacillales</taxon>
        <taxon>Paenibacillaceae</taxon>
        <taxon>Paenibacillus</taxon>
    </lineage>
</organism>
<dbReference type="AlphaFoldDB" id="A0A7W5GB18"/>
<reference evidence="2 3" key="1">
    <citation type="submission" date="2020-08" db="EMBL/GenBank/DDBJ databases">
        <title>Genomic Encyclopedia of Type Strains, Phase III (KMG-III): the genomes of soil and plant-associated and newly described type strains.</title>
        <authorList>
            <person name="Whitman W."/>
        </authorList>
    </citation>
    <scope>NUCLEOTIDE SEQUENCE [LARGE SCALE GENOMIC DNA]</scope>
    <source>
        <strain evidence="2 3">CECT 8234</strain>
    </source>
</reference>
<dbReference type="RefSeq" id="WP_183564657.1">
    <property type="nucleotide sequence ID" value="NZ_CBCSLB010000030.1"/>
</dbReference>
<protein>
    <submittedName>
        <fullName evidence="2">Uncharacterized protein</fullName>
    </submittedName>
</protein>
<evidence type="ECO:0000313" key="2">
    <source>
        <dbReference type="EMBL" id="MBB3153325.1"/>
    </source>
</evidence>
<evidence type="ECO:0000313" key="3">
    <source>
        <dbReference type="Proteomes" id="UP000518605"/>
    </source>
</evidence>
<sequence length="262" mass="29361">MGSDMSDLMIRKLMTTFVISTLASIVLPLFSWLGNDGAIGADQVMADIFYITLVYNMYIGTVIFIYGNAVSLMIEWFRCKWFARWAWLGVLLHGLFGMGLGLLTKSWFFLLIGVLIALAYGALDWWLEARMLKGKRVAFIMLLPVVLYAVTWGVLDGKAPPEPPFSPEEAVAFATQGKGTAIQAFPDHIGTWRGTIEDYQVVRETSAEETAGNCCIVTFTETWRKGNITNSQFFAYEVDRDSMTFFKSEGANPPYASFNLKE</sequence>
<feature type="transmembrane region" description="Helical" evidence="1">
    <location>
        <begin position="81"/>
        <end position="101"/>
    </location>
</feature>
<feature type="transmembrane region" description="Helical" evidence="1">
    <location>
        <begin position="12"/>
        <end position="33"/>
    </location>
</feature>
<keyword evidence="1" id="KW-1133">Transmembrane helix</keyword>
<keyword evidence="1" id="KW-0472">Membrane</keyword>
<dbReference type="Proteomes" id="UP000518605">
    <property type="component" value="Unassembled WGS sequence"/>
</dbReference>
<accession>A0A7W5GB18</accession>
<feature type="transmembrane region" description="Helical" evidence="1">
    <location>
        <begin position="48"/>
        <end position="69"/>
    </location>
</feature>
<keyword evidence="3" id="KW-1185">Reference proteome</keyword>
<keyword evidence="1" id="KW-0812">Transmembrane</keyword>